<dbReference type="Proteomes" id="UP000193240">
    <property type="component" value="Unassembled WGS sequence"/>
</dbReference>
<evidence type="ECO:0000313" key="3">
    <source>
        <dbReference type="Proteomes" id="UP000193240"/>
    </source>
</evidence>
<dbReference type="InParanoid" id="A0A1Y2M7M7"/>
<gene>
    <name evidence="2" type="ORF">B5807_03276</name>
</gene>
<keyword evidence="3" id="KW-1185">Reference proteome</keyword>
<feature type="region of interest" description="Disordered" evidence="1">
    <location>
        <begin position="115"/>
        <end position="159"/>
    </location>
</feature>
<accession>A0A1Y2M7M7</accession>
<dbReference type="EMBL" id="KZ107840">
    <property type="protein sequence ID" value="OSS52002.1"/>
    <property type="molecule type" value="Genomic_DNA"/>
</dbReference>
<proteinExistence type="predicted"/>
<name>A0A1Y2M7M7_EPING</name>
<evidence type="ECO:0000256" key="1">
    <source>
        <dbReference type="SAM" id="MobiDB-lite"/>
    </source>
</evidence>
<evidence type="ECO:0000313" key="2">
    <source>
        <dbReference type="EMBL" id="OSS52002.1"/>
    </source>
</evidence>
<dbReference type="AlphaFoldDB" id="A0A1Y2M7M7"/>
<protein>
    <submittedName>
        <fullName evidence="2">Uncharacterized protein</fullName>
    </submittedName>
</protein>
<reference evidence="2 3" key="1">
    <citation type="journal article" date="2017" name="Genome Announc.">
        <title>Genome sequence of the saprophytic ascomycete Epicoccum nigrum ICMP 19927 strain isolated from New Zealand.</title>
        <authorList>
            <person name="Fokin M."/>
            <person name="Fleetwood D."/>
            <person name="Weir B.S."/>
            <person name="Villas-Boas S.G."/>
        </authorList>
    </citation>
    <scope>NUCLEOTIDE SEQUENCE [LARGE SCALE GENOMIC DNA]</scope>
    <source>
        <strain evidence="2 3">ICMP 19927</strain>
    </source>
</reference>
<sequence length="244" mass="27887">MEYNVFSKKRDSTISNADLRSGTGDMHAHRNALLMKSHVEMLLEHDMLNSVMAVNLSKPLDREWKYTEAYLKTHPEYTGVQPKMSTLSTAEKHQKMRDKEMERFVRDYEEGRIDAEGKPIRAALEPIDTNSGDESSSPSPSREPKPPTTTPHQPLPGYPDYAQYKYYTLLAICRERRIRSPGGTQEVRNLLIRDDINVARGLPQDVAVWKRGNGEVYKHGADRKVYKHYVPDGMRGKGKGKGRK</sequence>
<organism evidence="2 3">
    <name type="scientific">Epicoccum nigrum</name>
    <name type="common">Soil fungus</name>
    <name type="synonym">Epicoccum purpurascens</name>
    <dbReference type="NCBI Taxonomy" id="105696"/>
    <lineage>
        <taxon>Eukaryota</taxon>
        <taxon>Fungi</taxon>
        <taxon>Dikarya</taxon>
        <taxon>Ascomycota</taxon>
        <taxon>Pezizomycotina</taxon>
        <taxon>Dothideomycetes</taxon>
        <taxon>Pleosporomycetidae</taxon>
        <taxon>Pleosporales</taxon>
        <taxon>Pleosporineae</taxon>
        <taxon>Didymellaceae</taxon>
        <taxon>Epicoccum</taxon>
    </lineage>
</organism>
<feature type="compositionally biased region" description="Pro residues" evidence="1">
    <location>
        <begin position="146"/>
        <end position="157"/>
    </location>
</feature>